<sequence>MPLLRDGGQGAPQDGGDAHRGAAVVGRLHADHSVAEGGISSYYYLIITNSKSIDMHGNNLVDCMHASRRYYYWIFWCSITP</sequence>
<reference evidence="1" key="2">
    <citation type="journal article" date="2015" name="Data Brief">
        <title>Shoot transcriptome of the giant reed, Arundo donax.</title>
        <authorList>
            <person name="Barrero R.A."/>
            <person name="Guerrero F.D."/>
            <person name="Moolhuijzen P."/>
            <person name="Goolsby J.A."/>
            <person name="Tidwell J."/>
            <person name="Bellgard S.E."/>
            <person name="Bellgard M.I."/>
        </authorList>
    </citation>
    <scope>NUCLEOTIDE SEQUENCE</scope>
    <source>
        <tissue evidence="1">Shoot tissue taken approximately 20 cm above the soil surface</tissue>
    </source>
</reference>
<proteinExistence type="predicted"/>
<dbReference type="AlphaFoldDB" id="A0A0A8YAK0"/>
<reference evidence="1" key="1">
    <citation type="submission" date="2014-09" db="EMBL/GenBank/DDBJ databases">
        <authorList>
            <person name="Magalhaes I.L.F."/>
            <person name="Oliveira U."/>
            <person name="Santos F.R."/>
            <person name="Vidigal T.H.D.A."/>
            <person name="Brescovit A.D."/>
            <person name="Santos A.J."/>
        </authorList>
    </citation>
    <scope>NUCLEOTIDE SEQUENCE</scope>
    <source>
        <tissue evidence="1">Shoot tissue taken approximately 20 cm above the soil surface</tissue>
    </source>
</reference>
<evidence type="ECO:0000313" key="1">
    <source>
        <dbReference type="EMBL" id="JAD20442.1"/>
    </source>
</evidence>
<accession>A0A0A8YAK0</accession>
<organism evidence="1">
    <name type="scientific">Arundo donax</name>
    <name type="common">Giant reed</name>
    <name type="synonym">Donax arundinaceus</name>
    <dbReference type="NCBI Taxonomy" id="35708"/>
    <lineage>
        <taxon>Eukaryota</taxon>
        <taxon>Viridiplantae</taxon>
        <taxon>Streptophyta</taxon>
        <taxon>Embryophyta</taxon>
        <taxon>Tracheophyta</taxon>
        <taxon>Spermatophyta</taxon>
        <taxon>Magnoliopsida</taxon>
        <taxon>Liliopsida</taxon>
        <taxon>Poales</taxon>
        <taxon>Poaceae</taxon>
        <taxon>PACMAD clade</taxon>
        <taxon>Arundinoideae</taxon>
        <taxon>Arundineae</taxon>
        <taxon>Arundo</taxon>
    </lineage>
</organism>
<protein>
    <submittedName>
        <fullName evidence="1">Uncharacterized protein</fullName>
    </submittedName>
</protein>
<dbReference type="EMBL" id="GBRH01277453">
    <property type="protein sequence ID" value="JAD20442.1"/>
    <property type="molecule type" value="Transcribed_RNA"/>
</dbReference>
<name>A0A0A8YAK0_ARUDO</name>